<dbReference type="AlphaFoldDB" id="A0AA88KP31"/>
<proteinExistence type="predicted"/>
<sequence length="264" mass="30722">MMHSGQPSHHHHHQGLPQQTIPTTQQTHPPLQNIPPMSYPQMIELYNYLSSQLSNPNLMSLNNGSNHPHFLSSSSAQHHASSVPSHSYAQTGTSSLTPQSLPENIHHSSNSFQHVPTMLTHHHSQPVISDDTIALSQDIDQLYQEMEHLVMFKNKQKEINKAIETIVKEKYTQQKKEEQDKKLKKELMRRYKNPTRKQHQAATIIQNWFRKVSSHQKNKQIQSLRTEIDSLKYQLQMLRVEQQTCIQLVRLLFEQVQFLSKETH</sequence>
<evidence type="ECO:0000256" key="1">
    <source>
        <dbReference type="SAM" id="MobiDB-lite"/>
    </source>
</evidence>
<evidence type="ECO:0000313" key="3">
    <source>
        <dbReference type="Proteomes" id="UP000816034"/>
    </source>
</evidence>
<comment type="caution">
    <text evidence="2">The sequence shown here is derived from an EMBL/GenBank/DDBJ whole genome shotgun (WGS) entry which is preliminary data.</text>
</comment>
<organism evidence="2 3">
    <name type="scientific">Naegleria lovaniensis</name>
    <name type="common">Amoeba</name>
    <dbReference type="NCBI Taxonomy" id="51637"/>
    <lineage>
        <taxon>Eukaryota</taxon>
        <taxon>Discoba</taxon>
        <taxon>Heterolobosea</taxon>
        <taxon>Tetramitia</taxon>
        <taxon>Eutetramitia</taxon>
        <taxon>Vahlkampfiidae</taxon>
        <taxon>Naegleria</taxon>
    </lineage>
</organism>
<evidence type="ECO:0000313" key="2">
    <source>
        <dbReference type="EMBL" id="KAG2388988.1"/>
    </source>
</evidence>
<feature type="region of interest" description="Disordered" evidence="1">
    <location>
        <begin position="1"/>
        <end position="36"/>
    </location>
</feature>
<feature type="region of interest" description="Disordered" evidence="1">
    <location>
        <begin position="59"/>
        <end position="109"/>
    </location>
</feature>
<accession>A0AA88KP31</accession>
<dbReference type="RefSeq" id="XP_044552980.1">
    <property type="nucleotide sequence ID" value="XM_044690370.1"/>
</dbReference>
<protein>
    <submittedName>
        <fullName evidence="2">Uncharacterized protein</fullName>
    </submittedName>
</protein>
<feature type="compositionally biased region" description="Low complexity" evidence="1">
    <location>
        <begin position="72"/>
        <end position="87"/>
    </location>
</feature>
<feature type="compositionally biased region" description="Low complexity" evidence="1">
    <location>
        <begin position="15"/>
        <end position="30"/>
    </location>
</feature>
<dbReference type="EMBL" id="PYSW02000008">
    <property type="protein sequence ID" value="KAG2388988.1"/>
    <property type="molecule type" value="Genomic_DNA"/>
</dbReference>
<gene>
    <name evidence="2" type="ORF">C9374_014388</name>
</gene>
<dbReference type="GeneID" id="68106841"/>
<feature type="compositionally biased region" description="Polar residues" evidence="1">
    <location>
        <begin position="88"/>
        <end position="109"/>
    </location>
</feature>
<dbReference type="Proteomes" id="UP000816034">
    <property type="component" value="Unassembled WGS sequence"/>
</dbReference>
<reference evidence="2 3" key="1">
    <citation type="journal article" date="2018" name="BMC Genomics">
        <title>The genome of Naegleria lovaniensis, the basis for a comparative approach to unravel pathogenicity factors of the human pathogenic amoeba N. fowleri.</title>
        <authorList>
            <person name="Liechti N."/>
            <person name="Schurch N."/>
            <person name="Bruggmann R."/>
            <person name="Wittwer M."/>
        </authorList>
    </citation>
    <scope>NUCLEOTIDE SEQUENCE [LARGE SCALE GENOMIC DNA]</scope>
    <source>
        <strain evidence="2 3">ATCC 30569</strain>
    </source>
</reference>
<name>A0AA88KP31_NAELO</name>
<keyword evidence="3" id="KW-1185">Reference proteome</keyword>